<organism evidence="2 3">
    <name type="scientific">Acidisarcina polymorpha</name>
    <dbReference type="NCBI Taxonomy" id="2211140"/>
    <lineage>
        <taxon>Bacteria</taxon>
        <taxon>Pseudomonadati</taxon>
        <taxon>Acidobacteriota</taxon>
        <taxon>Terriglobia</taxon>
        <taxon>Terriglobales</taxon>
        <taxon>Acidobacteriaceae</taxon>
        <taxon>Acidisarcina</taxon>
    </lineage>
</organism>
<dbReference type="OrthoDB" id="110463at2"/>
<dbReference type="InterPro" id="IPR055259">
    <property type="entry name" value="YkvP/CgeB_Glyco_trans-like"/>
</dbReference>
<name>A0A2Z5G2S4_9BACT</name>
<dbReference type="SUPFAM" id="SSF53756">
    <property type="entry name" value="UDP-Glycosyltransferase/glycogen phosphorylase"/>
    <property type="match status" value="1"/>
</dbReference>
<evidence type="ECO:0000313" key="3">
    <source>
        <dbReference type="Proteomes" id="UP000253606"/>
    </source>
</evidence>
<evidence type="ECO:0000313" key="2">
    <source>
        <dbReference type="EMBL" id="AXC13431.1"/>
    </source>
</evidence>
<dbReference type="KEGG" id="abas:ACPOL_4154"/>
<dbReference type="RefSeq" id="WP_114208421.1">
    <property type="nucleotide sequence ID" value="NZ_CP030840.1"/>
</dbReference>
<gene>
    <name evidence="2" type="ORF">ACPOL_4154</name>
</gene>
<evidence type="ECO:0000259" key="1">
    <source>
        <dbReference type="Pfam" id="PF13524"/>
    </source>
</evidence>
<dbReference type="EMBL" id="CP030840">
    <property type="protein sequence ID" value="AXC13431.1"/>
    <property type="molecule type" value="Genomic_DNA"/>
</dbReference>
<dbReference type="AlphaFoldDB" id="A0A2Z5G2S4"/>
<feature type="domain" description="Spore protein YkvP/CgeB glycosyl transferase-like" evidence="1">
    <location>
        <begin position="188"/>
        <end position="321"/>
    </location>
</feature>
<dbReference type="Pfam" id="PF13524">
    <property type="entry name" value="Glyco_trans_1_2"/>
    <property type="match status" value="1"/>
</dbReference>
<accession>A0A2Z5G2S4</accession>
<proteinExistence type="predicted"/>
<protein>
    <recommendedName>
        <fullName evidence="1">Spore protein YkvP/CgeB glycosyl transferase-like domain-containing protein</fullName>
    </recommendedName>
</protein>
<keyword evidence="3" id="KW-1185">Reference proteome</keyword>
<sequence>MRILYFGRPHGTSGHRMAALRRLGHQVTLIDAHNIIPANWVTIRWRWLTGGFGMVEVIRRRAIRAIGDATFDLAWIDHGELVSAGLVRDLKARIPFVLCYNIDDPFGGRDVMLWREFFKALPLYDLLVVVRPANVGEAKQRGAKRVMRVYMSADEVAHAPRQLTELQYREWRSEVLFVGTAFPERGPFLARLVELGVPLTIYGNRYRRLREWALLKPHWRAAAASADDRYAMAIIAAKVCLGLLSKGNRDLHTTRSMEIPSLGSLLCAQQTSEHSALYREDEEAVFWSSPEECAEKCFALLADESRRQAIAAAGHQRYLQNPWQNMLVVQAILDEAAQASAATSNQLLSTFVPTDGERAG</sequence>
<dbReference type="Proteomes" id="UP000253606">
    <property type="component" value="Chromosome"/>
</dbReference>
<reference evidence="2 3" key="1">
    <citation type="journal article" date="2018" name="Front. Microbiol.">
        <title>Hydrolytic Capabilities as a Key to Environmental Success: Chitinolytic and Cellulolytic Acidobacteria From Acidic Sub-arctic Soils and Boreal Peatlands.</title>
        <authorList>
            <person name="Belova S.E."/>
            <person name="Ravin N.V."/>
            <person name="Pankratov T.A."/>
            <person name="Rakitin A.L."/>
            <person name="Ivanova A.A."/>
            <person name="Beletsky A.V."/>
            <person name="Mardanov A.V."/>
            <person name="Sinninghe Damste J.S."/>
            <person name="Dedysh S.N."/>
        </authorList>
    </citation>
    <scope>NUCLEOTIDE SEQUENCE [LARGE SCALE GENOMIC DNA]</scope>
    <source>
        <strain evidence="2 3">SBC82</strain>
    </source>
</reference>